<dbReference type="CDD" id="cd00834">
    <property type="entry name" value="KAS_I_II"/>
    <property type="match status" value="1"/>
</dbReference>
<protein>
    <submittedName>
        <fullName evidence="6">3-oxoacyl-(Acyl-carrier-protein) synthase (Polyketide synthase)</fullName>
        <ecNumber evidence="6">2.3.1.41</ecNumber>
    </submittedName>
</protein>
<evidence type="ECO:0000313" key="6">
    <source>
        <dbReference type="EMBL" id="CCO50053.1"/>
    </source>
</evidence>
<evidence type="ECO:0000259" key="5">
    <source>
        <dbReference type="PROSITE" id="PS52004"/>
    </source>
</evidence>
<accession>A0AAV2VZC8</accession>
<dbReference type="PANTHER" id="PTHR11712">
    <property type="entry name" value="POLYKETIDE SYNTHASE-RELATED"/>
    <property type="match status" value="1"/>
</dbReference>
<dbReference type="RefSeq" id="WP_022613971.1">
    <property type="nucleotide sequence ID" value="NZ_LK391965.1"/>
</dbReference>
<dbReference type="GO" id="GO:0006633">
    <property type="term" value="P:fatty acid biosynthetic process"/>
    <property type="evidence" value="ECO:0007669"/>
    <property type="project" value="InterPro"/>
</dbReference>
<comment type="pathway">
    <text evidence="1">Lipid metabolism; fatty acid biosynthesis.</text>
</comment>
<evidence type="ECO:0000256" key="2">
    <source>
        <dbReference type="ARBA" id="ARBA00008467"/>
    </source>
</evidence>
<dbReference type="InterPro" id="IPR000794">
    <property type="entry name" value="Beta-ketoacyl_synthase"/>
</dbReference>
<proteinExistence type="inferred from homology"/>
<organism evidence="6 7">
    <name type="scientific">Vibrio nigripulchritudo SOn1</name>
    <dbReference type="NCBI Taxonomy" id="1238450"/>
    <lineage>
        <taxon>Bacteria</taxon>
        <taxon>Pseudomonadati</taxon>
        <taxon>Pseudomonadota</taxon>
        <taxon>Gammaproteobacteria</taxon>
        <taxon>Vibrionales</taxon>
        <taxon>Vibrionaceae</taxon>
        <taxon>Vibrio</taxon>
    </lineage>
</organism>
<dbReference type="EC" id="2.3.1.41" evidence="6"/>
<dbReference type="PANTHER" id="PTHR11712:SF336">
    <property type="entry name" value="3-OXOACYL-[ACYL-CARRIER-PROTEIN] SYNTHASE, MITOCHONDRIAL"/>
    <property type="match status" value="1"/>
</dbReference>
<gene>
    <name evidence="6" type="ORF">VIBNISOn1_970074</name>
</gene>
<keyword evidence="6" id="KW-0012">Acyltransferase</keyword>
<evidence type="ECO:0000256" key="4">
    <source>
        <dbReference type="RuleBase" id="RU003694"/>
    </source>
</evidence>
<evidence type="ECO:0000256" key="3">
    <source>
        <dbReference type="ARBA" id="ARBA00022679"/>
    </source>
</evidence>
<dbReference type="AlphaFoldDB" id="A0AAV2VZC8"/>
<dbReference type="PROSITE" id="PS00606">
    <property type="entry name" value="KS3_1"/>
    <property type="match status" value="1"/>
</dbReference>
<evidence type="ECO:0000313" key="7">
    <source>
        <dbReference type="Proteomes" id="UP000018211"/>
    </source>
</evidence>
<sequence length="430" mass="46044">MNRVVVTGMGAVSAFGAGSERLWQSLLAGKNGISHIEHFPIRGEIVSIAASMPDLSEDIKAHPKLASMTTEDPSIKKFFLAVDEAVTQSGIDFDNAEYKDTACMIADRPYSPTLHVDTYIKDYAKACPNGEHDSANWLAQLRKSPAMANRPFLDDVDSINHFVARFFGLTGPSLSIGTACASGNNAIGEAFEKIRRGRLNSAIVGGAYDFDINGMIGFTRIGALTTNPDPETACRPFDAQRSGFVMGSGCGVLVLESLESATKRGATILAEVTGYGSFTDGYRATDPDPEGRAAFRTLAGALETSGLKPEQISYINAHGTSTKMNDKTETNAIRKVFGEYANQVPVSSTKSMIGHGIMAAGSLEAVACINAIRDNKIHGTRNYRTADPELDLDYVGEGARELPIEHVMSNNFGFGGQNATVIFSRFGGEK</sequence>
<dbReference type="GO" id="GO:0004315">
    <property type="term" value="F:3-oxoacyl-[acyl-carrier-protein] synthase activity"/>
    <property type="evidence" value="ECO:0007669"/>
    <property type="project" value="UniProtKB-EC"/>
</dbReference>
<keyword evidence="3 4" id="KW-0808">Transferase</keyword>
<dbReference type="InterPro" id="IPR014031">
    <property type="entry name" value="Ketoacyl_synth_C"/>
</dbReference>
<dbReference type="EMBL" id="CAOF01000194">
    <property type="protein sequence ID" value="CCO50053.1"/>
    <property type="molecule type" value="Genomic_DNA"/>
</dbReference>
<dbReference type="GO" id="GO:0005829">
    <property type="term" value="C:cytosol"/>
    <property type="evidence" value="ECO:0007669"/>
    <property type="project" value="TreeGrafter"/>
</dbReference>
<dbReference type="InterPro" id="IPR016039">
    <property type="entry name" value="Thiolase-like"/>
</dbReference>
<dbReference type="InterPro" id="IPR018201">
    <property type="entry name" value="Ketoacyl_synth_AS"/>
</dbReference>
<dbReference type="Gene3D" id="3.40.47.10">
    <property type="match status" value="1"/>
</dbReference>
<reference evidence="6 7" key="1">
    <citation type="journal article" date="2013" name="ISME J.">
        <title>Comparative genomics of pathogenic lineages of Vibrio nigripulchritudo identifies virulence-associated traits.</title>
        <authorList>
            <person name="Goudenege D."/>
            <person name="Labreuche Y."/>
            <person name="Krin E."/>
            <person name="Ansquer D."/>
            <person name="Mangenot S."/>
            <person name="Calteau A."/>
            <person name="Medigue C."/>
            <person name="Mazel D."/>
            <person name="Polz M.F."/>
            <person name="Le Roux F."/>
        </authorList>
    </citation>
    <scope>NUCLEOTIDE SEQUENCE [LARGE SCALE GENOMIC DNA]</scope>
    <source>
        <strain evidence="6 7">SOn1</strain>
    </source>
</reference>
<dbReference type="SMART" id="SM00825">
    <property type="entry name" value="PKS_KS"/>
    <property type="match status" value="1"/>
</dbReference>
<feature type="domain" description="Ketosynthase family 3 (KS3)" evidence="5">
    <location>
        <begin position="1"/>
        <end position="425"/>
    </location>
</feature>
<dbReference type="InterPro" id="IPR014030">
    <property type="entry name" value="Ketoacyl_synth_N"/>
</dbReference>
<comment type="similarity">
    <text evidence="2 4">Belongs to the thiolase-like superfamily. Beta-ketoacyl-ACP synthases family.</text>
</comment>
<comment type="caution">
    <text evidence="6">The sequence shown here is derived from an EMBL/GenBank/DDBJ whole genome shotgun (WGS) entry which is preliminary data.</text>
</comment>
<dbReference type="SUPFAM" id="SSF53901">
    <property type="entry name" value="Thiolase-like"/>
    <property type="match status" value="2"/>
</dbReference>
<dbReference type="PROSITE" id="PS52004">
    <property type="entry name" value="KS3_2"/>
    <property type="match status" value="1"/>
</dbReference>
<dbReference type="Pfam" id="PF00109">
    <property type="entry name" value="ketoacyl-synt"/>
    <property type="match status" value="1"/>
</dbReference>
<dbReference type="Pfam" id="PF02801">
    <property type="entry name" value="Ketoacyl-synt_C"/>
    <property type="match status" value="1"/>
</dbReference>
<evidence type="ECO:0000256" key="1">
    <source>
        <dbReference type="ARBA" id="ARBA00005194"/>
    </source>
</evidence>
<dbReference type="Proteomes" id="UP000018211">
    <property type="component" value="Unassembled WGS sequence"/>
</dbReference>
<dbReference type="InterPro" id="IPR020841">
    <property type="entry name" value="PKS_Beta-ketoAc_synthase_dom"/>
</dbReference>
<name>A0AAV2VZC8_9VIBR</name>